<dbReference type="Pfam" id="PF13174">
    <property type="entry name" value="TPR_6"/>
    <property type="match status" value="1"/>
</dbReference>
<dbReference type="RefSeq" id="WP_270949271.1">
    <property type="nucleotide sequence ID" value="NZ_JAQGLA010000018.1"/>
</dbReference>
<keyword evidence="3" id="KW-1185">Reference proteome</keyword>
<dbReference type="InterPro" id="IPR006597">
    <property type="entry name" value="Sel1-like"/>
</dbReference>
<dbReference type="PROSITE" id="PS50005">
    <property type="entry name" value="TPR"/>
    <property type="match status" value="2"/>
</dbReference>
<dbReference type="SUPFAM" id="SSF48452">
    <property type="entry name" value="TPR-like"/>
    <property type="match status" value="2"/>
</dbReference>
<comment type="caution">
    <text evidence="2">The sequence shown here is derived from an EMBL/GenBank/DDBJ whole genome shotgun (WGS) entry which is preliminary data.</text>
</comment>
<name>A0ABT4UY71_9PSEU</name>
<dbReference type="Pfam" id="PF14559">
    <property type="entry name" value="TPR_19"/>
    <property type="match status" value="1"/>
</dbReference>
<gene>
    <name evidence="2" type="ORF">OU415_14550</name>
</gene>
<feature type="repeat" description="TPR" evidence="1">
    <location>
        <begin position="345"/>
        <end position="378"/>
    </location>
</feature>
<accession>A0ABT4UY71</accession>
<protein>
    <submittedName>
        <fullName evidence="2">Tetratricopeptide repeat protein</fullName>
    </submittedName>
</protein>
<dbReference type="SMART" id="SM00028">
    <property type="entry name" value="TPR"/>
    <property type="match status" value="17"/>
</dbReference>
<feature type="repeat" description="TPR" evidence="1">
    <location>
        <begin position="1477"/>
        <end position="1510"/>
    </location>
</feature>
<sequence length="1668" mass="179192">MSLWEQRVTAARKLWGSGDLAAAERELSTVLDDGDFDAAAHAACLLGGLLGELDDPERSRAMYQRAIDSGHPIYAQIAAISLGLLLFEADDLTAAQAVLRFAADGADPDAAGRADALLAQVLHMLGDVEGAREARDRALTSSDPGVVEIASELELPEPGERSTDQYLQVAYEQACSLLEQGRHADAEPILQRLLDSGHQNFGSLGAAKLYALHAEEPETARRLAERIIAYRHPEHLGWGHVLLGGVLEDLGDAAGAAEAFRAAADDPRPGIRLHALIHLGMQLRALEQPDQAREIYQRVINTRHPHFSVEAWGVLAELQRDEGDVAGAIESFGRVLASEHPDKAPLAAYNLGVLQYEHGDAEEAATAFRRAAQAEDARVAHQAELALSMMDVVDAQQDPAGDDARQLAMRAHQAAGAGDPDAARLAYQQVIDMDVRMWSVMAANSLGLLEAVSGDAEQARRTLQRALTADEGSLAQDAAFRRALIDEPAARPVLEALFRLEHDEDGGLDALAADPQVRDLALLVQAELLLTTDVTSAVELLGELVESPNQLVWTKAGQLLAGWLVREQRTDDAVRLLERIVDGGHPLLLPWSAAQLGDLLVEHGEPEDVITAFATAAAAGYPSLLAEVFGRLAMLYRIAGRDEELEALYRTTIASGHPEFGPRASYLLGEKLVLSADFDAASECFDQAAGSESDVEALAVFGAHAIRRDLDRAGAVLAELAEEPELHESATELCLNLAHQHQALGDVEFTGQALSLVADAGHPDRQQEALLFLGALRNENGDMAGAREAWERAASGDKPHEAAVARSSLAELLQNDGDLDGAEQQLAEVAAGDTENAGEAALRLGVLRDERDDVDGALAAFERAASVGDRNQVALATAYRAPLLAKRGETDLAEDAYAAAIASGVAEIQAHAALELGNLRRDNGDDAGARDAYEQALAFDDPDVTLRVHQAMGTETAEQRGYRLMGEGDVDGARAAIAEHFDSPRVADFWCAAWGDVADAASVLAEVSGDDLRTCSELGLDFGMAVEDRAEARAFFRMVADHGHPDLAPRGQAQLGHLAEQQQEHAIALAWYRRAVADPERGGHAGVLLAQLLARLNDVEGAKSACRNAFGAGTGIPALDAGVLLGQLHHESGDPVEARRAWDQAEAAAESPEQFGDALHRRIAQVGETAEAARELLHRASGSDHPDTAIVAMLWLGERASRAEELDEAIRWFGAAAALDVPEQSEAARSRLANMLLAQGDRDAAGIEYERVSRSGNPDIAARGEMGLGMIRHEEGDLPGAVNAYVKAAAHATHEGLSEDALHNARVALEQQHSGGEHAAAADTLRRLAEVVPERDVAEWAFDAGTEFLNADDTDSALVYLRCAVEIGAPEPEPAAVLALGDVLQRRGELTSAKQTYEWVLDNGDESSASVAKFRLVEILSEDDPAAAEELMQRPDEVLGSAMKAMLGLKRRDEGDTAGAIELFREAADDADEKFSPMAVYALAQSLNKEGEVAQAQQTFRQLIQAAPDDFYAGQALLELAAIAYQAEDDEEARGWSLRAWESDDSELSAKGAMNLGVIAKRRRDIEAAMPWFQALIDLGHPSAALASAHLAEMHYWREEHAEAARHYEYTLANTEDAELIAEAAYRVAEFRYRRGEIEVARELLDRAVRTEDGSFAEQATTLLARLP</sequence>
<dbReference type="EMBL" id="JAQGLA010000018">
    <property type="protein sequence ID" value="MDA3626663.1"/>
    <property type="molecule type" value="Genomic_DNA"/>
</dbReference>
<reference evidence="2 3" key="1">
    <citation type="submission" date="2022-11" db="EMBL/GenBank/DDBJ databases">
        <title>Draft genome sequence of Saccharopolyspora sp. WRP15-2 isolated from rhizosphere soils of wild rice in Thailand.</title>
        <authorList>
            <person name="Duangmal K."/>
            <person name="Kammanee S."/>
            <person name="Muangham S."/>
        </authorList>
    </citation>
    <scope>NUCLEOTIDE SEQUENCE [LARGE SCALE GENOMIC DNA]</scope>
    <source>
        <strain evidence="2 3">WRP15-2</strain>
    </source>
</reference>
<dbReference type="PANTHER" id="PTHR12558:SF13">
    <property type="entry name" value="CELL DIVISION CYCLE PROTEIN 27 HOMOLOG"/>
    <property type="match status" value="1"/>
</dbReference>
<keyword evidence="1" id="KW-0802">TPR repeat</keyword>
<evidence type="ECO:0000313" key="2">
    <source>
        <dbReference type="EMBL" id="MDA3626663.1"/>
    </source>
</evidence>
<evidence type="ECO:0000256" key="1">
    <source>
        <dbReference type="PROSITE-ProRule" id="PRU00339"/>
    </source>
</evidence>
<proteinExistence type="predicted"/>
<dbReference type="InterPro" id="IPR019734">
    <property type="entry name" value="TPR_rpt"/>
</dbReference>
<dbReference type="Proteomes" id="UP001210380">
    <property type="component" value="Unassembled WGS sequence"/>
</dbReference>
<evidence type="ECO:0000313" key="3">
    <source>
        <dbReference type="Proteomes" id="UP001210380"/>
    </source>
</evidence>
<dbReference type="InterPro" id="IPR011990">
    <property type="entry name" value="TPR-like_helical_dom_sf"/>
</dbReference>
<dbReference type="SMART" id="SM00671">
    <property type="entry name" value="SEL1"/>
    <property type="match status" value="8"/>
</dbReference>
<dbReference type="Gene3D" id="1.25.40.10">
    <property type="entry name" value="Tetratricopeptide repeat domain"/>
    <property type="match status" value="9"/>
</dbReference>
<dbReference type="Pfam" id="PF13432">
    <property type="entry name" value="TPR_16"/>
    <property type="match status" value="3"/>
</dbReference>
<dbReference type="SUPFAM" id="SSF81901">
    <property type="entry name" value="HCP-like"/>
    <property type="match status" value="5"/>
</dbReference>
<dbReference type="PANTHER" id="PTHR12558">
    <property type="entry name" value="CELL DIVISION CYCLE 16,23,27"/>
    <property type="match status" value="1"/>
</dbReference>
<organism evidence="2 3">
    <name type="scientific">Saccharopolyspora oryzae</name>
    <dbReference type="NCBI Taxonomy" id="2997343"/>
    <lineage>
        <taxon>Bacteria</taxon>
        <taxon>Bacillati</taxon>
        <taxon>Actinomycetota</taxon>
        <taxon>Actinomycetes</taxon>
        <taxon>Pseudonocardiales</taxon>
        <taxon>Pseudonocardiaceae</taxon>
        <taxon>Saccharopolyspora</taxon>
    </lineage>
</organism>